<accession>A0A0Q3KYK7</accession>
<dbReference type="AlphaFoldDB" id="A0A0Q3KYK7"/>
<sequence length="138" mass="14986">MPPIIVLGAHRSRRAGDIMMMRRMGAVVVAGGLSILASVSAFAASSSTALPPPDPTAKNLTPYMIQLRAFDACLVTQSQLMGTTREAVHSPCSCYAKGTVNAMTKDEIQAFRDTGYFNDSAREKGLQYIDRCKLKRPF</sequence>
<reference evidence="2 3" key="1">
    <citation type="submission" date="2015-10" db="EMBL/GenBank/DDBJ databases">
        <title>Draft genome of Bosea thiooxidans.</title>
        <authorList>
            <person name="Wang X."/>
        </authorList>
    </citation>
    <scope>NUCLEOTIDE SEQUENCE [LARGE SCALE GENOMIC DNA]</scope>
    <source>
        <strain evidence="2 3">CGMCC 9174</strain>
    </source>
</reference>
<name>A0A0Q3KYK7_9HYPH</name>
<evidence type="ECO:0000313" key="2">
    <source>
        <dbReference type="EMBL" id="KQK29364.1"/>
    </source>
</evidence>
<feature type="signal peptide" evidence="1">
    <location>
        <begin position="1"/>
        <end position="43"/>
    </location>
</feature>
<organism evidence="2 3">
    <name type="scientific">Bosea thiooxidans</name>
    <dbReference type="NCBI Taxonomy" id="53254"/>
    <lineage>
        <taxon>Bacteria</taxon>
        <taxon>Pseudomonadati</taxon>
        <taxon>Pseudomonadota</taxon>
        <taxon>Alphaproteobacteria</taxon>
        <taxon>Hyphomicrobiales</taxon>
        <taxon>Boseaceae</taxon>
        <taxon>Bosea</taxon>
    </lineage>
</organism>
<evidence type="ECO:0000256" key="1">
    <source>
        <dbReference type="SAM" id="SignalP"/>
    </source>
</evidence>
<evidence type="ECO:0000313" key="3">
    <source>
        <dbReference type="Proteomes" id="UP000051562"/>
    </source>
</evidence>
<keyword evidence="1" id="KW-0732">Signal</keyword>
<protein>
    <recommendedName>
        <fullName evidence="4">YARHG domain-containing protein</fullName>
    </recommendedName>
</protein>
<comment type="caution">
    <text evidence="2">The sequence shown here is derived from an EMBL/GenBank/DDBJ whole genome shotgun (WGS) entry which is preliminary data.</text>
</comment>
<gene>
    <name evidence="2" type="ORF">ARD30_18215</name>
</gene>
<feature type="chain" id="PRO_5006205049" description="YARHG domain-containing protein" evidence="1">
    <location>
        <begin position="44"/>
        <end position="138"/>
    </location>
</feature>
<dbReference type="Proteomes" id="UP000051562">
    <property type="component" value="Unassembled WGS sequence"/>
</dbReference>
<keyword evidence="3" id="KW-1185">Reference proteome</keyword>
<dbReference type="STRING" id="53254.SAMN05660750_03840"/>
<evidence type="ECO:0008006" key="4">
    <source>
        <dbReference type="Google" id="ProtNLM"/>
    </source>
</evidence>
<dbReference type="EMBL" id="LMAR01000050">
    <property type="protein sequence ID" value="KQK29364.1"/>
    <property type="molecule type" value="Genomic_DNA"/>
</dbReference>
<proteinExistence type="predicted"/>